<evidence type="ECO:0000313" key="5">
    <source>
        <dbReference type="EMBL" id="EMT51998.1"/>
    </source>
</evidence>
<dbReference type="Pfam" id="PF02518">
    <property type="entry name" value="HATPase_c"/>
    <property type="match status" value="1"/>
</dbReference>
<dbReference type="AlphaFoldDB" id="M8DEV8"/>
<comment type="catalytic activity">
    <reaction evidence="1">
        <text>ATP + protein L-histidine = ADP + protein N-phospho-L-histidine.</text>
        <dbReference type="EC" id="2.7.13.3"/>
    </reaction>
</comment>
<reference evidence="5 6" key="1">
    <citation type="submission" date="2013-03" db="EMBL/GenBank/DDBJ databases">
        <title>Assembly of a new bacterial strain Brevibacillus borstelensis AK1.</title>
        <authorList>
            <person name="Rajan I."/>
            <person name="PoliReddy D."/>
            <person name="Sugumar T."/>
            <person name="Rathinam K."/>
            <person name="Alqarawi S."/>
            <person name="Khalil A.B."/>
            <person name="Sivakumar N."/>
        </authorList>
    </citation>
    <scope>NUCLEOTIDE SEQUENCE [LARGE SCALE GENOMIC DNA]</scope>
    <source>
        <strain evidence="5 6">AK1</strain>
    </source>
</reference>
<sequence length="137" mass="15288">MRFQKLPFPFVPTDYFSGKSQTIVKSREYHADCKNILFQLLIIMVPAWLYKAYGGTSPYESVEKRHGSDAAWRNGGILEIGAKRQGRDVVVSIKDEGKGMTQIQLEQVGAPFYSTQEKGNGPGLMVRCRIVETIGGT</sequence>
<dbReference type="EC" id="2.7.13.3" evidence="2"/>
<evidence type="ECO:0000259" key="4">
    <source>
        <dbReference type="Pfam" id="PF02518"/>
    </source>
</evidence>
<accession>M8DEV8</accession>
<dbReference type="Proteomes" id="UP000012081">
    <property type="component" value="Unassembled WGS sequence"/>
</dbReference>
<dbReference type="InterPro" id="IPR003594">
    <property type="entry name" value="HATPase_dom"/>
</dbReference>
<dbReference type="Gene3D" id="3.30.565.10">
    <property type="entry name" value="Histidine kinase-like ATPase, C-terminal domain"/>
    <property type="match status" value="1"/>
</dbReference>
<dbReference type="GO" id="GO:0004673">
    <property type="term" value="F:protein histidine kinase activity"/>
    <property type="evidence" value="ECO:0007669"/>
    <property type="project" value="UniProtKB-EC"/>
</dbReference>
<evidence type="ECO:0000256" key="1">
    <source>
        <dbReference type="ARBA" id="ARBA00000085"/>
    </source>
</evidence>
<comment type="caution">
    <text evidence="5">The sequence shown here is derived from an EMBL/GenBank/DDBJ whole genome shotgun (WGS) entry which is preliminary data.</text>
</comment>
<dbReference type="GO" id="GO:0000160">
    <property type="term" value="P:phosphorelay signal transduction system"/>
    <property type="evidence" value="ECO:0007669"/>
    <property type="project" value="UniProtKB-KW"/>
</dbReference>
<dbReference type="InterPro" id="IPR036890">
    <property type="entry name" value="HATPase_C_sf"/>
</dbReference>
<gene>
    <name evidence="5" type="ORF">I532_14183</name>
</gene>
<keyword evidence="3" id="KW-0902">Two-component regulatory system</keyword>
<name>M8DEV8_9BACL</name>
<protein>
    <recommendedName>
        <fullName evidence="2">histidine kinase</fullName>
        <ecNumber evidence="2">2.7.13.3</ecNumber>
    </recommendedName>
</protein>
<feature type="domain" description="Histidine kinase/HSP90-like ATPase" evidence="4">
    <location>
        <begin position="75"/>
        <end position="137"/>
    </location>
</feature>
<keyword evidence="5" id="KW-0808">Transferase</keyword>
<evidence type="ECO:0000313" key="6">
    <source>
        <dbReference type="Proteomes" id="UP000012081"/>
    </source>
</evidence>
<dbReference type="InterPro" id="IPR004358">
    <property type="entry name" value="Sig_transdc_His_kin-like_C"/>
</dbReference>
<dbReference type="PATRIC" id="fig|1300222.3.peg.2963"/>
<dbReference type="PRINTS" id="PR00344">
    <property type="entry name" value="BCTRLSENSOR"/>
</dbReference>
<dbReference type="SUPFAM" id="SSF55874">
    <property type="entry name" value="ATPase domain of HSP90 chaperone/DNA topoisomerase II/histidine kinase"/>
    <property type="match status" value="1"/>
</dbReference>
<proteinExistence type="predicted"/>
<dbReference type="EMBL" id="APBN01000005">
    <property type="protein sequence ID" value="EMT51998.1"/>
    <property type="molecule type" value="Genomic_DNA"/>
</dbReference>
<evidence type="ECO:0000256" key="3">
    <source>
        <dbReference type="ARBA" id="ARBA00023012"/>
    </source>
</evidence>
<organism evidence="5 6">
    <name type="scientific">Brevibacillus borstelensis AK1</name>
    <dbReference type="NCBI Taxonomy" id="1300222"/>
    <lineage>
        <taxon>Bacteria</taxon>
        <taxon>Bacillati</taxon>
        <taxon>Bacillota</taxon>
        <taxon>Bacilli</taxon>
        <taxon>Bacillales</taxon>
        <taxon>Paenibacillaceae</taxon>
        <taxon>Brevibacillus</taxon>
    </lineage>
</organism>
<dbReference type="STRING" id="1300222.I532_14183"/>
<evidence type="ECO:0000256" key="2">
    <source>
        <dbReference type="ARBA" id="ARBA00012438"/>
    </source>
</evidence>
<keyword evidence="6" id="KW-1185">Reference proteome</keyword>
<keyword evidence="5" id="KW-0418">Kinase</keyword>